<feature type="compositionally biased region" description="Basic and acidic residues" evidence="1">
    <location>
        <begin position="202"/>
        <end position="227"/>
    </location>
</feature>
<feature type="compositionally biased region" description="Low complexity" evidence="1">
    <location>
        <begin position="87"/>
        <end position="96"/>
    </location>
</feature>
<name>A0A8H7AW07_9PLEO</name>
<protein>
    <recommendedName>
        <fullName evidence="4">Myb-like domain-containing protein</fullName>
    </recommendedName>
</protein>
<reference evidence="2" key="2">
    <citation type="submission" date="2020-08" db="EMBL/GenBank/DDBJ databases">
        <title>Draft Genome Sequence of Cumin Blight Pathogen Alternaria burnsii.</title>
        <authorList>
            <person name="Feng Z."/>
        </authorList>
    </citation>
    <scope>NUCLEOTIDE SEQUENCE</scope>
    <source>
        <strain evidence="2">CBS107.38</strain>
    </source>
</reference>
<evidence type="ECO:0000313" key="2">
    <source>
        <dbReference type="EMBL" id="KAF7672644.1"/>
    </source>
</evidence>
<evidence type="ECO:0000256" key="1">
    <source>
        <dbReference type="SAM" id="MobiDB-lite"/>
    </source>
</evidence>
<organism evidence="2 3">
    <name type="scientific">Alternaria burnsii</name>
    <dbReference type="NCBI Taxonomy" id="1187904"/>
    <lineage>
        <taxon>Eukaryota</taxon>
        <taxon>Fungi</taxon>
        <taxon>Dikarya</taxon>
        <taxon>Ascomycota</taxon>
        <taxon>Pezizomycotina</taxon>
        <taxon>Dothideomycetes</taxon>
        <taxon>Pleosporomycetidae</taxon>
        <taxon>Pleosporales</taxon>
        <taxon>Pleosporineae</taxon>
        <taxon>Pleosporaceae</taxon>
        <taxon>Alternaria</taxon>
        <taxon>Alternaria sect. Alternaria</taxon>
    </lineage>
</organism>
<feature type="region of interest" description="Disordered" evidence="1">
    <location>
        <begin position="1"/>
        <end position="20"/>
    </location>
</feature>
<dbReference type="Proteomes" id="UP000596902">
    <property type="component" value="Unassembled WGS sequence"/>
</dbReference>
<accession>A0A8H7AW07</accession>
<comment type="caution">
    <text evidence="2">The sequence shown here is derived from an EMBL/GenBank/DDBJ whole genome shotgun (WGS) entry which is preliminary data.</text>
</comment>
<evidence type="ECO:0000313" key="3">
    <source>
        <dbReference type="Proteomes" id="UP000596902"/>
    </source>
</evidence>
<proteinExistence type="predicted"/>
<dbReference type="EMBL" id="JAAABM010000015">
    <property type="protein sequence ID" value="KAF7672644.1"/>
    <property type="molecule type" value="Genomic_DNA"/>
</dbReference>
<sequence length="227" mass="25009">MPPKKKIADEGAEAGGDGKFSWTADNERTLLLLTMGRTITSDDHHKLVVALPPGTNWNAIRQRFGKMRKEQRARMEELGWTLPDGATETPTKTPTKSPKKRTVATEKSDEGGDAEAESPTKKPRARKSQKQIVKKETEEMLFNGEVEDAGVKGEGPVTPRKNTTSKATTPKKRAALSADSNNEGDSSKDDILKAKKGRGRRLKAEVKEKSVEKESVKEDSEKDVKVK</sequence>
<keyword evidence="3" id="KW-1185">Reference proteome</keyword>
<dbReference type="AlphaFoldDB" id="A0A8H7AW07"/>
<evidence type="ECO:0008006" key="4">
    <source>
        <dbReference type="Google" id="ProtNLM"/>
    </source>
</evidence>
<gene>
    <name evidence="2" type="ORF">GT037_009145</name>
</gene>
<feature type="region of interest" description="Disordered" evidence="1">
    <location>
        <begin position="78"/>
        <end position="227"/>
    </location>
</feature>
<reference evidence="2" key="1">
    <citation type="submission" date="2020-01" db="EMBL/GenBank/DDBJ databases">
        <authorList>
            <person name="Feng Z.H.Z."/>
        </authorList>
    </citation>
    <scope>NUCLEOTIDE SEQUENCE</scope>
    <source>
        <strain evidence="2">CBS107.38</strain>
    </source>
</reference>
<dbReference type="GeneID" id="62207370"/>
<dbReference type="RefSeq" id="XP_038782994.1">
    <property type="nucleotide sequence ID" value="XM_038934192.1"/>
</dbReference>